<dbReference type="AlphaFoldDB" id="A0A940PU61"/>
<feature type="transmembrane region" description="Helical" evidence="1">
    <location>
        <begin position="119"/>
        <end position="141"/>
    </location>
</feature>
<accession>A0A940PU61</accession>
<evidence type="ECO:0000313" key="2">
    <source>
        <dbReference type="EMBL" id="MBP1326997.1"/>
    </source>
</evidence>
<evidence type="ECO:0000256" key="1">
    <source>
        <dbReference type="SAM" id="Phobius"/>
    </source>
</evidence>
<feature type="transmembrane region" description="Helical" evidence="1">
    <location>
        <begin position="60"/>
        <end position="78"/>
    </location>
</feature>
<name>A0A940PU61_9MICO</name>
<protein>
    <submittedName>
        <fullName evidence="2">Uncharacterized protein</fullName>
    </submittedName>
</protein>
<organism evidence="2 3">
    <name type="scientific">Leucobacter exalbidus</name>
    <dbReference type="NCBI Taxonomy" id="662960"/>
    <lineage>
        <taxon>Bacteria</taxon>
        <taxon>Bacillati</taxon>
        <taxon>Actinomycetota</taxon>
        <taxon>Actinomycetes</taxon>
        <taxon>Micrococcales</taxon>
        <taxon>Microbacteriaceae</taxon>
        <taxon>Leucobacter</taxon>
    </lineage>
</organism>
<sequence length="306" mass="32842">MQHPLGVGDLEPAPVDLRENDSRSARIKWLLVGLVSLGIALWVLNQSFAADLAASQVRRTFGAGFFAILALFALGLSARPQRDTKFQLLNATVLTRADRPTADSWVHFAQTRAASVPMLLGFVLATLGCLGMATFAGLQAFGAIPLVNPDVSSAGPALAMIAMGAFGVALGWVTSLMIRRHKRAGSVGARPSGVGLGETCVTVRVPGRDVEIPWRQISSAHLIAAGLAMNGQSMPPMIKLNLAKGPVAERAQMLALDGYRVPGSALYTALRWYLARPESRWELGRIEGERRLEGWRQQALDREAAV</sequence>
<reference evidence="2" key="1">
    <citation type="submission" date="2021-02" db="EMBL/GenBank/DDBJ databases">
        <title>Sequencing the genomes of 1000 actinobacteria strains.</title>
        <authorList>
            <person name="Klenk H.-P."/>
        </authorList>
    </citation>
    <scope>NUCLEOTIDE SEQUENCE</scope>
    <source>
        <strain evidence="2">DSM 22850</strain>
    </source>
</reference>
<dbReference type="EMBL" id="JAFIDA010000001">
    <property type="protein sequence ID" value="MBP1326997.1"/>
    <property type="molecule type" value="Genomic_DNA"/>
</dbReference>
<evidence type="ECO:0000313" key="3">
    <source>
        <dbReference type="Proteomes" id="UP000675163"/>
    </source>
</evidence>
<feature type="transmembrane region" description="Helical" evidence="1">
    <location>
        <begin position="27"/>
        <end position="48"/>
    </location>
</feature>
<comment type="caution">
    <text evidence="2">The sequence shown here is derived from an EMBL/GenBank/DDBJ whole genome shotgun (WGS) entry which is preliminary data.</text>
</comment>
<gene>
    <name evidence="2" type="ORF">JOF28_002229</name>
</gene>
<feature type="transmembrane region" description="Helical" evidence="1">
    <location>
        <begin position="153"/>
        <end position="173"/>
    </location>
</feature>
<proteinExistence type="predicted"/>
<keyword evidence="1" id="KW-0472">Membrane</keyword>
<keyword evidence="1" id="KW-1133">Transmembrane helix</keyword>
<dbReference type="Proteomes" id="UP000675163">
    <property type="component" value="Unassembled WGS sequence"/>
</dbReference>
<keyword evidence="3" id="KW-1185">Reference proteome</keyword>
<keyword evidence="1" id="KW-0812">Transmembrane</keyword>